<evidence type="ECO:0000313" key="11">
    <source>
        <dbReference type="Proteomes" id="UP000620124"/>
    </source>
</evidence>
<dbReference type="Pfam" id="PF06964">
    <property type="entry name" value="Alpha-L-AF_C"/>
    <property type="match status" value="1"/>
</dbReference>
<evidence type="ECO:0000256" key="2">
    <source>
        <dbReference type="ARBA" id="ARBA00004834"/>
    </source>
</evidence>
<proteinExistence type="inferred from homology"/>
<dbReference type="PANTHER" id="PTHR31776:SF0">
    <property type="entry name" value="ALPHA-L-ARABINOFURANOSIDASE 1"/>
    <property type="match status" value="1"/>
</dbReference>
<dbReference type="GO" id="GO:0046556">
    <property type="term" value="F:alpha-L-arabinofuranosidase activity"/>
    <property type="evidence" value="ECO:0007669"/>
    <property type="project" value="UniProtKB-EC"/>
</dbReference>
<dbReference type="InterPro" id="IPR010720">
    <property type="entry name" value="Alpha-L-AF_C"/>
</dbReference>
<evidence type="ECO:0000256" key="7">
    <source>
        <dbReference type="ARBA" id="ARBA00023180"/>
    </source>
</evidence>
<keyword evidence="7" id="KW-0325">Glycoprotein</keyword>
<keyword evidence="11" id="KW-1185">Reference proteome</keyword>
<feature type="signal peptide" evidence="8">
    <location>
        <begin position="1"/>
        <end position="20"/>
    </location>
</feature>
<organism evidence="10 11">
    <name type="scientific">Mycena venus</name>
    <dbReference type="NCBI Taxonomy" id="2733690"/>
    <lineage>
        <taxon>Eukaryota</taxon>
        <taxon>Fungi</taxon>
        <taxon>Dikarya</taxon>
        <taxon>Basidiomycota</taxon>
        <taxon>Agaricomycotina</taxon>
        <taxon>Agaricomycetes</taxon>
        <taxon>Agaricomycetidae</taxon>
        <taxon>Agaricales</taxon>
        <taxon>Marasmiineae</taxon>
        <taxon>Mycenaceae</taxon>
        <taxon>Mycena</taxon>
    </lineage>
</organism>
<reference evidence="10" key="1">
    <citation type="submission" date="2020-05" db="EMBL/GenBank/DDBJ databases">
        <title>Mycena genomes resolve the evolution of fungal bioluminescence.</title>
        <authorList>
            <person name="Tsai I.J."/>
        </authorList>
    </citation>
    <scope>NUCLEOTIDE SEQUENCE</scope>
    <source>
        <strain evidence="10">CCC161011</strain>
    </source>
</reference>
<dbReference type="EC" id="3.2.1.55" evidence="4"/>
<dbReference type="SUPFAM" id="SSF51445">
    <property type="entry name" value="(Trans)glycosidases"/>
    <property type="match status" value="1"/>
</dbReference>
<protein>
    <recommendedName>
        <fullName evidence="4">non-reducing end alpha-L-arabinofuranosidase</fullName>
        <ecNumber evidence="4">3.2.1.55</ecNumber>
    </recommendedName>
</protein>
<dbReference type="SUPFAM" id="SSF51011">
    <property type="entry name" value="Glycosyl hydrolase domain"/>
    <property type="match status" value="1"/>
</dbReference>
<dbReference type="Gene3D" id="2.60.120.260">
    <property type="entry name" value="Galactose-binding domain-like"/>
    <property type="match status" value="1"/>
</dbReference>
<dbReference type="InterPro" id="IPR017853">
    <property type="entry name" value="GH"/>
</dbReference>
<dbReference type="InterPro" id="IPR055235">
    <property type="entry name" value="ASD1_cat"/>
</dbReference>
<evidence type="ECO:0000313" key="10">
    <source>
        <dbReference type="EMBL" id="KAF7347268.1"/>
    </source>
</evidence>
<sequence>MLDLFLCLFIQAFFILPIDGALVAPNALTLNISTTATHPIPSTLFGYMWEVKTIPPQLRSILQGDNTAAMEVFMVLLSLRDAELLQNRAFQAVIPGTQNALTAWQPFNGARLSVTSKTAGVSSSLPNSLEVQIPKVVSGPIGFENTGYWGIKVQSGWTYQGSFYAKSTTFTGSVTISLKSSSGTVFATKAVTGVTKSWKKFTFEFQPSVSADNDDNVFNVVVDGKSAAGQTIFFGMFSLFPPTFRGRENGMRIDLAEALAATQPSVWRFPGGNNLEGGSFDTRWKWNATIGPLEDRPGRVADWGYPNTDGLGLLEYLNWVEDLGAEPILGVWDGISIANYSDLGTWPVVPEADLQPYIDDVLNELEFIVGDAKTTEGGKLRASLGRTEPYSLKFIEIGNEDQFQPDSYAAYRWNAFVSAISAKYPDFEFLATTLPTTALTPAYQRIDFHMYNSPSWFTTNSFMFDDYPRNGTKWFVGEYAVTSTNDTNALGDIPSGRLPYPTLQGAAAEAAFMTGMERNSDVVFASAYAPRNYQWTPDIITYDASRMVKSTSYYVQQMFSVNRGTHVLSTTPAPSNDTTPLFWVASYNNETDVVFLKVSNTGTQDLVANIFLGFSATEFGSAVSLSSPALSPISGLFNVSNTLEEPEQIIPVSSSFALPFSDRFNYTFPATSITVISLQTKTALDI</sequence>
<comment type="pathway">
    <text evidence="2">Glycan metabolism; L-arabinan degradation.</text>
</comment>
<dbReference type="PANTHER" id="PTHR31776">
    <property type="entry name" value="ALPHA-L-ARABINOFURANOSIDASE 1"/>
    <property type="match status" value="1"/>
</dbReference>
<dbReference type="SMART" id="SM00813">
    <property type="entry name" value="Alpha-L-AF_C"/>
    <property type="match status" value="1"/>
</dbReference>
<name>A0A8H6XSI5_9AGAR</name>
<gene>
    <name evidence="10" type="ORF">MVEN_01481900</name>
</gene>
<feature type="chain" id="PRO_5034758453" description="non-reducing end alpha-L-arabinofuranosidase" evidence="8">
    <location>
        <begin position="21"/>
        <end position="686"/>
    </location>
</feature>
<dbReference type="UniPathway" id="UPA00667"/>
<dbReference type="InterPro" id="IPR051563">
    <property type="entry name" value="Glycosyl_Hydrolase_51"/>
</dbReference>
<keyword evidence="5 8" id="KW-0732">Signal</keyword>
<dbReference type="EMBL" id="JACAZI010000012">
    <property type="protein sequence ID" value="KAF7347268.1"/>
    <property type="molecule type" value="Genomic_DNA"/>
</dbReference>
<dbReference type="GO" id="GO:0046373">
    <property type="term" value="P:L-arabinose metabolic process"/>
    <property type="evidence" value="ECO:0007669"/>
    <property type="project" value="InterPro"/>
</dbReference>
<dbReference type="AlphaFoldDB" id="A0A8H6XSI5"/>
<comment type="caution">
    <text evidence="10">The sequence shown here is derived from an EMBL/GenBank/DDBJ whole genome shotgun (WGS) entry which is preliminary data.</text>
</comment>
<evidence type="ECO:0000256" key="4">
    <source>
        <dbReference type="ARBA" id="ARBA00012670"/>
    </source>
</evidence>
<evidence type="ECO:0000259" key="9">
    <source>
        <dbReference type="SMART" id="SM00813"/>
    </source>
</evidence>
<evidence type="ECO:0000256" key="1">
    <source>
        <dbReference type="ARBA" id="ARBA00001462"/>
    </source>
</evidence>
<dbReference type="Gene3D" id="3.20.20.80">
    <property type="entry name" value="Glycosidases"/>
    <property type="match status" value="1"/>
</dbReference>
<evidence type="ECO:0000256" key="5">
    <source>
        <dbReference type="ARBA" id="ARBA00022729"/>
    </source>
</evidence>
<evidence type="ECO:0000256" key="6">
    <source>
        <dbReference type="ARBA" id="ARBA00022801"/>
    </source>
</evidence>
<dbReference type="GO" id="GO:0031222">
    <property type="term" value="P:arabinan catabolic process"/>
    <property type="evidence" value="ECO:0007669"/>
    <property type="project" value="UniProtKB-UniPathway"/>
</dbReference>
<dbReference type="InterPro" id="IPR008979">
    <property type="entry name" value="Galactose-bd-like_sf"/>
</dbReference>
<accession>A0A8H6XSI5</accession>
<dbReference type="SUPFAM" id="SSF49785">
    <property type="entry name" value="Galactose-binding domain-like"/>
    <property type="match status" value="1"/>
</dbReference>
<feature type="domain" description="Alpha-L-arabinofuranosidase C-terminal" evidence="9">
    <location>
        <begin position="477"/>
        <end position="672"/>
    </location>
</feature>
<keyword evidence="6 10" id="KW-0378">Hydrolase</keyword>
<comment type="catalytic activity">
    <reaction evidence="1">
        <text>Hydrolysis of terminal non-reducing alpha-L-arabinofuranoside residues in alpha-L-arabinosides.</text>
        <dbReference type="EC" id="3.2.1.55"/>
    </reaction>
</comment>
<dbReference type="OrthoDB" id="406864at2759"/>
<evidence type="ECO:0000256" key="3">
    <source>
        <dbReference type="ARBA" id="ARBA00007186"/>
    </source>
</evidence>
<dbReference type="Pfam" id="PF22848">
    <property type="entry name" value="ASD1_dom"/>
    <property type="match status" value="1"/>
</dbReference>
<dbReference type="Proteomes" id="UP000620124">
    <property type="component" value="Unassembled WGS sequence"/>
</dbReference>
<evidence type="ECO:0000256" key="8">
    <source>
        <dbReference type="SAM" id="SignalP"/>
    </source>
</evidence>
<comment type="similarity">
    <text evidence="3">Belongs to the glycosyl hydrolase 51 family.</text>
</comment>